<dbReference type="EMBL" id="JFHD01000016">
    <property type="protein sequence ID" value="KDR28900.1"/>
    <property type="molecule type" value="Genomic_DNA"/>
</dbReference>
<gene>
    <name evidence="1" type="ORF">BG60_09345</name>
</gene>
<organism evidence="1 2">
    <name type="scientific">Caballeronia zhejiangensis</name>
    <dbReference type="NCBI Taxonomy" id="871203"/>
    <lineage>
        <taxon>Bacteria</taxon>
        <taxon>Pseudomonadati</taxon>
        <taxon>Pseudomonadota</taxon>
        <taxon>Betaproteobacteria</taxon>
        <taxon>Burkholderiales</taxon>
        <taxon>Burkholderiaceae</taxon>
        <taxon>Caballeronia</taxon>
    </lineage>
</organism>
<protein>
    <submittedName>
        <fullName evidence="1">Uncharacterized protein</fullName>
    </submittedName>
</protein>
<keyword evidence="2" id="KW-1185">Reference proteome</keyword>
<dbReference type="AlphaFoldDB" id="A0A656QHU9"/>
<evidence type="ECO:0000313" key="1">
    <source>
        <dbReference type="EMBL" id="KDR28900.1"/>
    </source>
</evidence>
<accession>A0A656QHU9</accession>
<comment type="caution">
    <text evidence="1">The sequence shown here is derived from an EMBL/GenBank/DDBJ whole genome shotgun (WGS) entry which is preliminary data.</text>
</comment>
<dbReference type="Proteomes" id="UP000027451">
    <property type="component" value="Unassembled WGS sequence"/>
</dbReference>
<evidence type="ECO:0000313" key="2">
    <source>
        <dbReference type="Proteomes" id="UP000027451"/>
    </source>
</evidence>
<reference evidence="1 2" key="1">
    <citation type="submission" date="2014-03" db="EMBL/GenBank/DDBJ databases">
        <title>Draft Genome Sequences of Four Burkholderia Strains.</title>
        <authorList>
            <person name="Liu X.Y."/>
            <person name="Li C.X."/>
            <person name="Xu J.H."/>
        </authorList>
    </citation>
    <scope>NUCLEOTIDE SEQUENCE [LARGE SCALE GENOMIC DNA]</scope>
    <source>
        <strain evidence="1 2">OP-1</strain>
    </source>
</reference>
<name>A0A656QHU9_9BURK</name>
<proteinExistence type="predicted"/>
<sequence length="63" mass="6830">MSCHPENSEVASNSDVVLAVADLIAAPTAKLGMSEENTDLALRLMQWSFFGFEKDMPCTPIKA</sequence>